<name>A0A1G8GSK5_9BURK</name>
<feature type="transmembrane region" description="Helical" evidence="7">
    <location>
        <begin position="71"/>
        <end position="99"/>
    </location>
</feature>
<accession>A0A1G8GSK5</accession>
<dbReference type="InterPro" id="IPR001915">
    <property type="entry name" value="Peptidase_M48"/>
</dbReference>
<evidence type="ECO:0000256" key="7">
    <source>
        <dbReference type="SAM" id="Phobius"/>
    </source>
</evidence>
<evidence type="ECO:0000256" key="3">
    <source>
        <dbReference type="ARBA" id="ARBA00022801"/>
    </source>
</evidence>
<keyword evidence="3 6" id="KW-0378">Hydrolase</keyword>
<evidence type="ECO:0000256" key="5">
    <source>
        <dbReference type="ARBA" id="ARBA00023049"/>
    </source>
</evidence>
<evidence type="ECO:0000313" key="10">
    <source>
        <dbReference type="Proteomes" id="UP000199706"/>
    </source>
</evidence>
<keyword evidence="7" id="KW-0812">Transmembrane</keyword>
<sequence length="323" mass="34564">MATLRWSPTHLAIAGPYGELARWPRERLRVGEPDPDGVVSVSCKGEPGRLLTAATALAPEWLPRRRSWRGLAWAAVGVFALLAAFVVVVRLPAVAAAFVPASAENRLGEAFEPLVVGNRRICRNETGQRALEQLEARLAHAAGVSQPVHLLVIDNASVNALTLPGGRLVVMRGLIDRVENGDQLAGVLAHETGHIASRDPLQGMFRRAGIGLASAMLGFNGWDVDMSSLAGQLVGLSYSRKMESAADAHGVAYLHASGLRSDGLASFFALMAKREGNGGGAVDFLSDHPPTIEREQQNQGSPNGEHALTAEQWQAVRQMCEKR</sequence>
<dbReference type="AlphaFoldDB" id="A0A1G8GSK5"/>
<evidence type="ECO:0000256" key="2">
    <source>
        <dbReference type="ARBA" id="ARBA00022723"/>
    </source>
</evidence>
<evidence type="ECO:0000256" key="6">
    <source>
        <dbReference type="RuleBase" id="RU003983"/>
    </source>
</evidence>
<evidence type="ECO:0000259" key="8">
    <source>
        <dbReference type="Pfam" id="PF01435"/>
    </source>
</evidence>
<dbReference type="PANTHER" id="PTHR22726:SF1">
    <property type="entry name" value="METALLOENDOPEPTIDASE OMA1, MITOCHONDRIAL"/>
    <property type="match status" value="1"/>
</dbReference>
<dbReference type="Gene3D" id="3.30.2010.10">
    <property type="entry name" value="Metalloproteases ('zincins'), catalytic domain"/>
    <property type="match status" value="1"/>
</dbReference>
<gene>
    <name evidence="9" type="ORF">SAMN05216466_115131</name>
</gene>
<keyword evidence="7" id="KW-1133">Transmembrane helix</keyword>
<feature type="domain" description="Peptidase M48" evidence="8">
    <location>
        <begin position="128"/>
        <end position="295"/>
    </location>
</feature>
<comment type="cofactor">
    <cofactor evidence="6">
        <name>Zn(2+)</name>
        <dbReference type="ChEBI" id="CHEBI:29105"/>
    </cofactor>
    <text evidence="6">Binds 1 zinc ion per subunit.</text>
</comment>
<dbReference type="InterPro" id="IPR051156">
    <property type="entry name" value="Mito/Outer_Membr_Metalloprot"/>
</dbReference>
<keyword evidence="7" id="KW-0472">Membrane</keyword>
<dbReference type="Proteomes" id="UP000199706">
    <property type="component" value="Unassembled WGS sequence"/>
</dbReference>
<reference evidence="9 10" key="1">
    <citation type="submission" date="2016-10" db="EMBL/GenBank/DDBJ databases">
        <authorList>
            <person name="de Groot N.N."/>
        </authorList>
    </citation>
    <scope>NUCLEOTIDE SEQUENCE [LARGE SCALE GENOMIC DNA]</scope>
    <source>
        <strain evidence="9 10">LMG 2247</strain>
    </source>
</reference>
<keyword evidence="5 6" id="KW-0482">Metalloprotease</keyword>
<dbReference type="CDD" id="cd07332">
    <property type="entry name" value="M48C_Oma1_like"/>
    <property type="match status" value="1"/>
</dbReference>
<protein>
    <submittedName>
        <fullName evidence="9">Peptidase family M48</fullName>
    </submittedName>
</protein>
<keyword evidence="1 6" id="KW-0645">Protease</keyword>
<evidence type="ECO:0000313" key="9">
    <source>
        <dbReference type="EMBL" id="SDH97395.1"/>
    </source>
</evidence>
<comment type="similarity">
    <text evidence="6">Belongs to the peptidase M48 family.</text>
</comment>
<dbReference type="GO" id="GO:0051603">
    <property type="term" value="P:proteolysis involved in protein catabolic process"/>
    <property type="evidence" value="ECO:0007669"/>
    <property type="project" value="TreeGrafter"/>
</dbReference>
<dbReference type="GO" id="GO:0016020">
    <property type="term" value="C:membrane"/>
    <property type="evidence" value="ECO:0007669"/>
    <property type="project" value="TreeGrafter"/>
</dbReference>
<evidence type="ECO:0000256" key="4">
    <source>
        <dbReference type="ARBA" id="ARBA00022833"/>
    </source>
</evidence>
<dbReference type="Pfam" id="PF01435">
    <property type="entry name" value="Peptidase_M48"/>
    <property type="match status" value="1"/>
</dbReference>
<keyword evidence="4 6" id="KW-0862">Zinc</keyword>
<proteinExistence type="inferred from homology"/>
<evidence type="ECO:0000256" key="1">
    <source>
        <dbReference type="ARBA" id="ARBA00022670"/>
    </source>
</evidence>
<dbReference type="GO" id="GO:0046872">
    <property type="term" value="F:metal ion binding"/>
    <property type="evidence" value="ECO:0007669"/>
    <property type="project" value="UniProtKB-KW"/>
</dbReference>
<keyword evidence="2" id="KW-0479">Metal-binding</keyword>
<dbReference type="GO" id="GO:0004222">
    <property type="term" value="F:metalloendopeptidase activity"/>
    <property type="evidence" value="ECO:0007669"/>
    <property type="project" value="InterPro"/>
</dbReference>
<organism evidence="9 10">
    <name type="scientific">Paraburkholderia phenazinium</name>
    <dbReference type="NCBI Taxonomy" id="60549"/>
    <lineage>
        <taxon>Bacteria</taxon>
        <taxon>Pseudomonadati</taxon>
        <taxon>Pseudomonadota</taxon>
        <taxon>Betaproteobacteria</taxon>
        <taxon>Burkholderiales</taxon>
        <taxon>Burkholderiaceae</taxon>
        <taxon>Paraburkholderia</taxon>
    </lineage>
</organism>
<dbReference type="EMBL" id="FNCJ01000015">
    <property type="protein sequence ID" value="SDH97395.1"/>
    <property type="molecule type" value="Genomic_DNA"/>
</dbReference>
<dbReference type="PANTHER" id="PTHR22726">
    <property type="entry name" value="METALLOENDOPEPTIDASE OMA1"/>
    <property type="match status" value="1"/>
</dbReference>